<proteinExistence type="predicted"/>
<reference evidence="4" key="1">
    <citation type="submission" date="2016-10" db="EMBL/GenBank/DDBJ databases">
        <authorList>
            <person name="Varghese N."/>
            <person name="Submissions S."/>
        </authorList>
    </citation>
    <scope>NUCLEOTIDE SEQUENCE [LARGE SCALE GENOMIC DNA]</scope>
    <source>
        <strain evidence="4">CGMCC 4.3568</strain>
    </source>
</reference>
<keyword evidence="2" id="KW-0732">Signal</keyword>
<accession>A0A1I1AXG8</accession>
<sequence length="309" mass="34424">MATSVRQMAVLVLGLVVLSSGCATRTGEQSIDQSPPALDNVEKLTNSQDIALPLDFYRATKEQRAVIATAKDLATRDCLRRFGFDWKVVEHTGAQPPSRRYGIGDLTEVSKYGYHLPPDYPVRNEQPKEIESESARKTDKTAINIVLNGHETFVPNSNEKVPEGGCHGEARRSLGVTDSAEGTGQFDSVELAPVLDSEAAHLTEKDPRLLDAFGRWSECMNRAGYHYHDPWEANDDRAWGGETASAREISTAVADLRCRQEHNVAGLYFAIETAYQNRLIDRHAELLRQQKAQLEERIRVAHKVVANTR</sequence>
<keyword evidence="1" id="KW-0175">Coiled coil</keyword>
<dbReference type="STRING" id="490629.SAMN05216266_11114"/>
<feature type="signal peptide" evidence="2">
    <location>
        <begin position="1"/>
        <end position="25"/>
    </location>
</feature>
<evidence type="ECO:0000313" key="3">
    <source>
        <dbReference type="EMBL" id="SFB42741.1"/>
    </source>
</evidence>
<evidence type="ECO:0008006" key="5">
    <source>
        <dbReference type="Google" id="ProtNLM"/>
    </source>
</evidence>
<protein>
    <recommendedName>
        <fullName evidence="5">Secreted protein</fullName>
    </recommendedName>
</protein>
<dbReference type="EMBL" id="FOKG01000011">
    <property type="protein sequence ID" value="SFB42741.1"/>
    <property type="molecule type" value="Genomic_DNA"/>
</dbReference>
<dbReference type="RefSeq" id="WP_143101863.1">
    <property type="nucleotide sequence ID" value="NZ_FOKG01000011.1"/>
</dbReference>
<dbReference type="AlphaFoldDB" id="A0A1I1AXG8"/>
<feature type="coiled-coil region" evidence="1">
    <location>
        <begin position="277"/>
        <end position="304"/>
    </location>
</feature>
<gene>
    <name evidence="3" type="ORF">SAMN05216266_11114</name>
</gene>
<dbReference type="PROSITE" id="PS51257">
    <property type="entry name" value="PROKAR_LIPOPROTEIN"/>
    <property type="match status" value="1"/>
</dbReference>
<evidence type="ECO:0000313" key="4">
    <source>
        <dbReference type="Proteomes" id="UP000243799"/>
    </source>
</evidence>
<keyword evidence="4" id="KW-1185">Reference proteome</keyword>
<organism evidence="3 4">
    <name type="scientific">Amycolatopsis marina</name>
    <dbReference type="NCBI Taxonomy" id="490629"/>
    <lineage>
        <taxon>Bacteria</taxon>
        <taxon>Bacillati</taxon>
        <taxon>Actinomycetota</taxon>
        <taxon>Actinomycetes</taxon>
        <taxon>Pseudonocardiales</taxon>
        <taxon>Pseudonocardiaceae</taxon>
        <taxon>Amycolatopsis</taxon>
    </lineage>
</organism>
<dbReference type="Proteomes" id="UP000243799">
    <property type="component" value="Unassembled WGS sequence"/>
</dbReference>
<dbReference type="OrthoDB" id="4800194at2"/>
<evidence type="ECO:0000256" key="1">
    <source>
        <dbReference type="SAM" id="Coils"/>
    </source>
</evidence>
<feature type="chain" id="PRO_5039099441" description="Secreted protein" evidence="2">
    <location>
        <begin position="26"/>
        <end position="309"/>
    </location>
</feature>
<name>A0A1I1AXG8_9PSEU</name>
<evidence type="ECO:0000256" key="2">
    <source>
        <dbReference type="SAM" id="SignalP"/>
    </source>
</evidence>